<evidence type="ECO:0000256" key="5">
    <source>
        <dbReference type="ARBA" id="ARBA00023136"/>
    </source>
</evidence>
<reference evidence="8 9" key="1">
    <citation type="journal article" date="2010" name="Stand. Genomic Sci.">
        <title>Complete genome sequence of Ilyobacter polytropus type strain (CuHbu1).</title>
        <authorList>
            <person name="Sikorski J."/>
            <person name="Chertkov O."/>
            <person name="Lapidus A."/>
            <person name="Nolan M."/>
            <person name="Lucas S."/>
            <person name="Del Rio T.G."/>
            <person name="Tice H."/>
            <person name="Cheng J.F."/>
            <person name="Tapia R."/>
            <person name="Han C."/>
            <person name="Goodwin L."/>
            <person name="Pitluck S."/>
            <person name="Liolios K."/>
            <person name="Ivanova N."/>
            <person name="Mavromatis K."/>
            <person name="Mikhailova N."/>
            <person name="Pati A."/>
            <person name="Chen A."/>
            <person name="Palaniappan K."/>
            <person name="Land M."/>
            <person name="Hauser L."/>
            <person name="Chang Y.J."/>
            <person name="Jeffries C.D."/>
            <person name="Brambilla E."/>
            <person name="Yasawong M."/>
            <person name="Rohde M."/>
            <person name="Pukall R."/>
            <person name="Spring S."/>
            <person name="Goker M."/>
            <person name="Woyke T."/>
            <person name="Bristow J."/>
            <person name="Eisen J.A."/>
            <person name="Markowitz V."/>
            <person name="Hugenholtz P."/>
            <person name="Kyrpides N.C."/>
            <person name="Klenk H.P."/>
        </authorList>
    </citation>
    <scope>NUCLEOTIDE SEQUENCE [LARGE SCALE GENOMIC DNA]</scope>
    <source>
        <strain evidence="9">ATCC 51220 / DSM 2926 / LMG 16218 / CuHBu1</strain>
    </source>
</reference>
<name>E3H849_ILYPC</name>
<dbReference type="GO" id="GO:0016020">
    <property type="term" value="C:membrane"/>
    <property type="evidence" value="ECO:0007669"/>
    <property type="project" value="UniProtKB-SubCell"/>
</dbReference>
<evidence type="ECO:0000313" key="8">
    <source>
        <dbReference type="EMBL" id="ADO83280.1"/>
    </source>
</evidence>
<comment type="function">
    <text evidence="6">HflC and HflK could encode or regulate a protease.</text>
</comment>
<dbReference type="InterPro" id="IPR001107">
    <property type="entry name" value="Band_7"/>
</dbReference>
<dbReference type="HOGENOM" id="CLU_039173_0_1_0"/>
<dbReference type="NCBIfam" id="TIGR01933">
    <property type="entry name" value="hflK"/>
    <property type="match status" value="1"/>
</dbReference>
<proteinExistence type="inferred from homology"/>
<dbReference type="CDD" id="cd03404">
    <property type="entry name" value="SPFH_HflK"/>
    <property type="match status" value="1"/>
</dbReference>
<keyword evidence="4 6" id="KW-1133">Transmembrane helix</keyword>
<evidence type="ECO:0000256" key="2">
    <source>
        <dbReference type="ARBA" id="ARBA00006971"/>
    </source>
</evidence>
<keyword evidence="5 6" id="KW-0472">Membrane</keyword>
<keyword evidence="9" id="KW-1185">Reference proteome</keyword>
<dbReference type="InterPro" id="IPR036013">
    <property type="entry name" value="Band_7/SPFH_dom_sf"/>
</dbReference>
<evidence type="ECO:0000259" key="7">
    <source>
        <dbReference type="SMART" id="SM00244"/>
    </source>
</evidence>
<dbReference type="EMBL" id="CP002281">
    <property type="protein sequence ID" value="ADO83280.1"/>
    <property type="molecule type" value="Genomic_DNA"/>
</dbReference>
<feature type="domain" description="Band 7" evidence="7">
    <location>
        <begin position="39"/>
        <end position="218"/>
    </location>
</feature>
<comment type="similarity">
    <text evidence="2 6">Belongs to the band 7/mec-2 family. HflK subfamily.</text>
</comment>
<dbReference type="KEGG" id="ipo:Ilyop_1500"/>
<dbReference type="PANTHER" id="PTHR43327:SF2">
    <property type="entry name" value="MODULATOR OF FTSH PROTEASE HFLK"/>
    <property type="match status" value="1"/>
</dbReference>
<evidence type="ECO:0000256" key="6">
    <source>
        <dbReference type="RuleBase" id="RU364113"/>
    </source>
</evidence>
<evidence type="ECO:0000256" key="1">
    <source>
        <dbReference type="ARBA" id="ARBA00004370"/>
    </source>
</evidence>
<dbReference type="eggNOG" id="COG0330">
    <property type="taxonomic scope" value="Bacteria"/>
</dbReference>
<dbReference type="OrthoDB" id="9779595at2"/>
<dbReference type="InterPro" id="IPR050710">
    <property type="entry name" value="Band7/mec-2_domain"/>
</dbReference>
<dbReference type="AlphaFoldDB" id="E3H849"/>
<dbReference type="PANTHER" id="PTHR43327">
    <property type="entry name" value="STOMATIN-LIKE PROTEIN 2, MITOCHONDRIAL"/>
    <property type="match status" value="1"/>
</dbReference>
<gene>
    <name evidence="8" type="ordered locus">Ilyop_1500</name>
</gene>
<accession>E3H849</accession>
<dbReference type="InterPro" id="IPR010201">
    <property type="entry name" value="HflK"/>
</dbReference>
<dbReference type="Pfam" id="PF01145">
    <property type="entry name" value="Band_7"/>
    <property type="match status" value="1"/>
</dbReference>
<comment type="subcellular location">
    <subcellularLocation>
        <location evidence="1 6">Membrane</location>
    </subcellularLocation>
</comment>
<comment type="subunit">
    <text evidence="6">HflC and HflK may interact to form a multimeric complex.</text>
</comment>
<keyword evidence="3 6" id="KW-0812">Transmembrane</keyword>
<sequence>MGKEDNMYTLEELLELIKTRLGGFGKFIFVPILFIYLLTGVFVVGPDEEAAILLFGKYQKTAGPGINWYFPVPIASRIKVKTTKVYRVEVGFRTVSPGPPAKYKDMREESLILTGDENILDVDFSVQYKITDLKKYLFNLGDPYKTIKDASESSMRQIVGKYNIDETLTEGKSNIQMQTREKLQEILKKYDSGITVLNVQLQDVQPPEEVVQAFKDVASAREDRIRYINEANGYRNDIIPKARGEAFKVLNDAEGYKEKRVKESQGDVVRFLKLYENYKLGKEVTKTRLYLENLERNLKDVDKVIIDSDVKNGVLNLIQEEGKTNEKGN</sequence>
<protein>
    <recommendedName>
        <fullName evidence="6">Protein HflK</fullName>
    </recommendedName>
</protein>
<evidence type="ECO:0000313" key="9">
    <source>
        <dbReference type="Proteomes" id="UP000006875"/>
    </source>
</evidence>
<feature type="transmembrane region" description="Helical" evidence="6">
    <location>
        <begin position="21"/>
        <end position="44"/>
    </location>
</feature>
<evidence type="ECO:0000256" key="3">
    <source>
        <dbReference type="ARBA" id="ARBA00022692"/>
    </source>
</evidence>
<dbReference type="Proteomes" id="UP000006875">
    <property type="component" value="Chromosome"/>
</dbReference>
<dbReference type="STRING" id="572544.Ilyop_1500"/>
<dbReference type="SUPFAM" id="SSF117892">
    <property type="entry name" value="Band 7/SPFH domain"/>
    <property type="match status" value="1"/>
</dbReference>
<evidence type="ECO:0000256" key="4">
    <source>
        <dbReference type="ARBA" id="ARBA00022989"/>
    </source>
</evidence>
<dbReference type="RefSeq" id="WP_013387947.1">
    <property type="nucleotide sequence ID" value="NC_014632.1"/>
</dbReference>
<dbReference type="SMART" id="SM00244">
    <property type="entry name" value="PHB"/>
    <property type="match status" value="1"/>
</dbReference>
<organism evidence="8 9">
    <name type="scientific">Ilyobacter polytropus (strain ATCC 51220 / DSM 2926 / LMG 16218 / CuHBu1)</name>
    <dbReference type="NCBI Taxonomy" id="572544"/>
    <lineage>
        <taxon>Bacteria</taxon>
        <taxon>Fusobacteriati</taxon>
        <taxon>Fusobacteriota</taxon>
        <taxon>Fusobacteriia</taxon>
        <taxon>Fusobacteriales</taxon>
        <taxon>Fusobacteriaceae</taxon>
        <taxon>Ilyobacter</taxon>
    </lineage>
</organism>
<dbReference type="Gene3D" id="3.30.479.30">
    <property type="entry name" value="Band 7 domain"/>
    <property type="match status" value="1"/>
</dbReference>